<dbReference type="Proteomes" id="UP001170022">
    <property type="component" value="Unassembled WGS sequence"/>
</dbReference>
<organism evidence="1 2">
    <name type="scientific">Streptococcus oralis</name>
    <dbReference type="NCBI Taxonomy" id="1303"/>
    <lineage>
        <taxon>Bacteria</taxon>
        <taxon>Bacillati</taxon>
        <taxon>Bacillota</taxon>
        <taxon>Bacilli</taxon>
        <taxon>Lactobacillales</taxon>
        <taxon>Streptococcaceae</taxon>
        <taxon>Streptococcus</taxon>
    </lineage>
</organism>
<reference evidence="1" key="1">
    <citation type="submission" date="2023-07" db="EMBL/GenBank/DDBJ databases">
        <title>Whole Genome Sequencing of Colonoscopy isolates.</title>
        <authorList>
            <person name="Surve S.V."/>
            <person name="Valls R.A."/>
            <person name="Barrak K.E."/>
            <person name="Gardner T.B."/>
            <person name="O'Toole G.A."/>
        </authorList>
    </citation>
    <scope>NUCLEOTIDE SEQUENCE</scope>
    <source>
        <strain evidence="1">GP0012</strain>
    </source>
</reference>
<protein>
    <recommendedName>
        <fullName evidence="3">LXG domain-containing protein</fullName>
    </recommendedName>
</protein>
<dbReference type="RefSeq" id="WP_065371400.1">
    <property type="nucleotide sequence ID" value="NZ_JAUONO010000005.1"/>
</dbReference>
<evidence type="ECO:0008006" key="3">
    <source>
        <dbReference type="Google" id="ProtNLM"/>
    </source>
</evidence>
<evidence type="ECO:0000313" key="2">
    <source>
        <dbReference type="Proteomes" id="UP001170022"/>
    </source>
</evidence>
<evidence type="ECO:0000313" key="1">
    <source>
        <dbReference type="EMBL" id="MDO6348132.1"/>
    </source>
</evidence>
<dbReference type="AlphaFoldDB" id="A0AAW7W861"/>
<sequence length="703" mass="78588">MSIQVKNIAGLDSYGTSIHSFGGRFEEAASDTVREFNTSLEGEKAEAINAFFEKLNAIQTTVFKDAPKAVMTYGQQVFTFTGELKGLGFSSLAFTDDESMTTLTNSLEAQQRDVIAIVKSKVIKVVQQAVDVMGEGDATISNFDSTADSLILEEVKSRKETHKGIKTAHEKLETDITKSAETFESLAILTQNAKAITSIPALNILDAIQRGDLRQDNVNYLDAAYTSDDVEIIKVLISESRYKTKKDYFEKLARAKVNDASLPTTMLVANRLEKAAEKGEVDGLGAFFEVLSNRDVKEVQVYTAKLSSSIDTIVDGLNAKGQSLRKPMPKDYNSKEYEEWLKEEEEAKERLKALKETSVRYGRLNNILTYMNTEKFGKVTITVKGVAQENGKTGDYTVSTKRNIKAGSFTSSKKNGEYTFTIQDLGIDRKDGSETISVSSYKEQDQLKKLDKMEELRKQKDRLWLESAYNTTKNIVSMNPAAGFFWNMVEAAAATKEEKNIFDAIAKNGTKALSETDFKKYKNIKKASSHVAGGFLEHFEKAQKIQSELEKTDNDLLNQEMDTGATAIKEGNSYKHISGQSRYDFEANLRMADLQQNGLRGYYFRRILKEKGNNVKDAVVKFKEIEKQLNAIEPSGDYTEEVKSLFSGDGSISPEQLGGEKLVKGLREFENVTQDIKDYNFTYDNYGKNEDLYFNHLVGIGGN</sequence>
<proteinExistence type="predicted"/>
<name>A0AAW7W861_STROR</name>
<gene>
    <name evidence="1" type="ORF">Q4441_05980</name>
</gene>
<accession>A0AAW7W861</accession>
<comment type="caution">
    <text evidence="1">The sequence shown here is derived from an EMBL/GenBank/DDBJ whole genome shotgun (WGS) entry which is preliminary data.</text>
</comment>
<dbReference type="EMBL" id="JAUONQ010000005">
    <property type="protein sequence ID" value="MDO6348132.1"/>
    <property type="molecule type" value="Genomic_DNA"/>
</dbReference>